<keyword evidence="2" id="KW-0539">Nucleus</keyword>
<sequence>MAVDKSDAPEKIHLDAFSFIDHTVVQFKIKKHTPLRKLMNAYCEVTGSEMATIRFRFNGQAICEADTASSLEMEEGDTIDVYEHQTGGQNIFLDYY</sequence>
<accession>A0A8R2D284</accession>
<evidence type="ECO:0000256" key="2">
    <source>
        <dbReference type="RuleBase" id="RU361190"/>
    </source>
</evidence>
<evidence type="ECO:0000313" key="4">
    <source>
        <dbReference type="EnsemblMetazoa" id="XP_016657760.1"/>
    </source>
</evidence>
<dbReference type="Proteomes" id="UP000007819">
    <property type="component" value="Unassembled WGS sequence"/>
</dbReference>
<comment type="subcellular location">
    <subcellularLocation>
        <location evidence="2">Nucleus</location>
    </subcellularLocation>
</comment>
<dbReference type="GO" id="GO:0005634">
    <property type="term" value="C:nucleus"/>
    <property type="evidence" value="ECO:0007669"/>
    <property type="project" value="UniProtKB-SubCell"/>
</dbReference>
<dbReference type="InterPro" id="IPR000626">
    <property type="entry name" value="Ubiquitin-like_dom"/>
</dbReference>
<dbReference type="GeneID" id="100573014"/>
<dbReference type="EnsemblMetazoa" id="XM_016802271.2">
    <property type="protein sequence ID" value="XP_016657760.1"/>
    <property type="gene ID" value="LOC100573014"/>
</dbReference>
<dbReference type="Pfam" id="PF11976">
    <property type="entry name" value="Rad60-SLD"/>
    <property type="match status" value="1"/>
</dbReference>
<dbReference type="RefSeq" id="XP_016657760.1">
    <property type="nucleotide sequence ID" value="XM_016802271.1"/>
</dbReference>
<feature type="domain" description="Ubiquitin-like" evidence="3">
    <location>
        <begin position="10"/>
        <end position="88"/>
    </location>
</feature>
<protein>
    <recommendedName>
        <fullName evidence="2">Small ubiquitin-related modifier</fullName>
        <shortName evidence="2">SUMO</shortName>
    </recommendedName>
</protein>
<evidence type="ECO:0000313" key="5">
    <source>
        <dbReference type="Proteomes" id="UP000007819"/>
    </source>
</evidence>
<keyword evidence="5" id="KW-1185">Reference proteome</keyword>
<dbReference type="OrthoDB" id="442921at2759"/>
<dbReference type="PANTHER" id="PTHR10562">
    <property type="entry name" value="SMALL UBIQUITIN-RELATED MODIFIER"/>
    <property type="match status" value="1"/>
</dbReference>
<evidence type="ECO:0000256" key="1">
    <source>
        <dbReference type="ARBA" id="ARBA00009185"/>
    </source>
</evidence>
<dbReference type="PROSITE" id="PS50053">
    <property type="entry name" value="UBIQUITIN_2"/>
    <property type="match status" value="1"/>
</dbReference>
<dbReference type="InterPro" id="IPR022617">
    <property type="entry name" value="Rad60/SUMO-like_dom"/>
</dbReference>
<keyword evidence="2" id="KW-0833">Ubl conjugation pathway</keyword>
<reference evidence="5" key="1">
    <citation type="submission" date="2010-06" db="EMBL/GenBank/DDBJ databases">
        <authorList>
            <person name="Jiang H."/>
            <person name="Abraham K."/>
            <person name="Ali S."/>
            <person name="Alsbrooks S.L."/>
            <person name="Anim B.N."/>
            <person name="Anosike U.S."/>
            <person name="Attaway T."/>
            <person name="Bandaranaike D.P."/>
            <person name="Battles P.K."/>
            <person name="Bell S.N."/>
            <person name="Bell A.V."/>
            <person name="Beltran B."/>
            <person name="Bickham C."/>
            <person name="Bustamante Y."/>
            <person name="Caleb T."/>
            <person name="Canada A."/>
            <person name="Cardenas V."/>
            <person name="Carter K."/>
            <person name="Chacko J."/>
            <person name="Chandrabose M.N."/>
            <person name="Chavez D."/>
            <person name="Chavez A."/>
            <person name="Chen L."/>
            <person name="Chu H.-S."/>
            <person name="Claassen K.J."/>
            <person name="Cockrell R."/>
            <person name="Collins M."/>
            <person name="Cooper J.A."/>
            <person name="Cree A."/>
            <person name="Curry S.M."/>
            <person name="Da Y."/>
            <person name="Dao M.D."/>
            <person name="Das B."/>
            <person name="Davila M.-L."/>
            <person name="Davy-Carroll L."/>
            <person name="Denson S."/>
            <person name="Dinh H."/>
            <person name="Ebong V.E."/>
            <person name="Edwards J.R."/>
            <person name="Egan A."/>
            <person name="El-Daye J."/>
            <person name="Escobedo L."/>
            <person name="Fernandez S."/>
            <person name="Fernando P.R."/>
            <person name="Flagg N."/>
            <person name="Forbes L.D."/>
            <person name="Fowler R.G."/>
            <person name="Fu Q."/>
            <person name="Gabisi R.A."/>
            <person name="Ganer J."/>
            <person name="Garbino Pronczuk A."/>
            <person name="Garcia R.M."/>
            <person name="Garner T."/>
            <person name="Garrett T.E."/>
            <person name="Gonzalez D.A."/>
            <person name="Hamid H."/>
            <person name="Hawkins E.S."/>
            <person name="Hirani K."/>
            <person name="Hogues M.E."/>
            <person name="Hollins B."/>
            <person name="Hsiao C.-H."/>
            <person name="Jabil R."/>
            <person name="James M.L."/>
            <person name="Jhangiani S.N."/>
            <person name="Johnson B."/>
            <person name="Johnson Q."/>
            <person name="Joshi V."/>
            <person name="Kalu J.B."/>
            <person name="Kam C."/>
            <person name="Kashfia A."/>
            <person name="Keebler J."/>
            <person name="Kisamo H."/>
            <person name="Kovar C.L."/>
            <person name="Lago L.A."/>
            <person name="Lai C.-Y."/>
            <person name="Laidlaw J."/>
            <person name="Lara F."/>
            <person name="Le T.-K."/>
            <person name="Lee S.L."/>
            <person name="Legall F.H."/>
            <person name="Lemon S.J."/>
            <person name="Lewis L.R."/>
            <person name="Li B."/>
            <person name="Liu Y."/>
            <person name="Liu Y.-S."/>
            <person name="Lopez J."/>
            <person name="Lozado R.J."/>
            <person name="Lu J."/>
            <person name="Madu R.C."/>
            <person name="Maheshwari M."/>
            <person name="Maheshwari R."/>
            <person name="Malloy K."/>
            <person name="Martinez E."/>
            <person name="Mathew T."/>
            <person name="Mercado I.C."/>
            <person name="Mercado C."/>
            <person name="Meyer B."/>
            <person name="Montgomery K."/>
            <person name="Morgan M.B."/>
            <person name="Munidasa M."/>
            <person name="Nazareth L.V."/>
            <person name="Nelson J."/>
            <person name="Ng B.M."/>
            <person name="Nguyen N.B."/>
            <person name="Nguyen P.Q."/>
            <person name="Nguyen T."/>
            <person name="Obregon M."/>
            <person name="Okwuonu G.O."/>
            <person name="Onwere C.G."/>
            <person name="Orozco G."/>
            <person name="Parra A."/>
            <person name="Patel S."/>
            <person name="Patil S."/>
            <person name="Perez A."/>
            <person name="Perez Y."/>
            <person name="Pham C."/>
            <person name="Primus E.L."/>
            <person name="Pu L.-L."/>
            <person name="Puazo M."/>
            <person name="Qin X."/>
            <person name="Quiroz J.B."/>
            <person name="Reese J."/>
            <person name="Richards S."/>
            <person name="Rives C.M."/>
            <person name="Robberts R."/>
            <person name="Ruiz S.J."/>
            <person name="Ruiz M.J."/>
            <person name="Santibanez J."/>
            <person name="Schneider B.W."/>
            <person name="Sisson I."/>
            <person name="Smith M."/>
            <person name="Sodergren E."/>
            <person name="Song X.-Z."/>
            <person name="Song B.B."/>
            <person name="Summersgill H."/>
            <person name="Thelus R."/>
            <person name="Thornton R.D."/>
            <person name="Trejos Z.Y."/>
            <person name="Usmani K."/>
            <person name="Vattathil S."/>
            <person name="Villasana D."/>
            <person name="Walker D.L."/>
            <person name="Wang S."/>
            <person name="Wang K."/>
            <person name="White C.S."/>
            <person name="Williams A.C."/>
            <person name="Williamson J."/>
            <person name="Wilson K."/>
            <person name="Woghiren I.O."/>
            <person name="Woodworth J.R."/>
            <person name="Worley K.C."/>
            <person name="Wright R.A."/>
            <person name="Wu W."/>
            <person name="Young L."/>
            <person name="Zhang L."/>
            <person name="Zhang J."/>
            <person name="Zhu Y."/>
            <person name="Muzny D.M."/>
            <person name="Weinstock G."/>
            <person name="Gibbs R.A."/>
        </authorList>
    </citation>
    <scope>NUCLEOTIDE SEQUENCE [LARGE SCALE GENOMIC DNA]</scope>
    <source>
        <strain evidence="5">LSR1</strain>
    </source>
</reference>
<comment type="similarity">
    <text evidence="1 2">Belongs to the ubiquitin family. SUMO subfamily.</text>
</comment>
<evidence type="ECO:0000259" key="3">
    <source>
        <dbReference type="PROSITE" id="PS50053"/>
    </source>
</evidence>
<name>A0A8R2D284_ACYPI</name>
<dbReference type="Gene3D" id="3.10.20.90">
    <property type="entry name" value="Phosphatidylinositol 3-kinase Catalytic Subunit, Chain A, domain 1"/>
    <property type="match status" value="1"/>
</dbReference>
<reference evidence="4" key="2">
    <citation type="submission" date="2022-06" db="UniProtKB">
        <authorList>
            <consortium name="EnsemblMetazoa"/>
        </authorList>
    </citation>
    <scope>IDENTIFICATION</scope>
</reference>
<dbReference type="SUPFAM" id="SSF54236">
    <property type="entry name" value="Ubiquitin-like"/>
    <property type="match status" value="1"/>
</dbReference>
<dbReference type="AlphaFoldDB" id="A0A8R2D284"/>
<dbReference type="InterPro" id="IPR029071">
    <property type="entry name" value="Ubiquitin-like_domsf"/>
</dbReference>
<dbReference type="KEGG" id="api:100573014"/>
<organism evidence="4 5">
    <name type="scientific">Acyrthosiphon pisum</name>
    <name type="common">Pea aphid</name>
    <dbReference type="NCBI Taxonomy" id="7029"/>
    <lineage>
        <taxon>Eukaryota</taxon>
        <taxon>Metazoa</taxon>
        <taxon>Ecdysozoa</taxon>
        <taxon>Arthropoda</taxon>
        <taxon>Hexapoda</taxon>
        <taxon>Insecta</taxon>
        <taxon>Pterygota</taxon>
        <taxon>Neoptera</taxon>
        <taxon>Paraneoptera</taxon>
        <taxon>Hemiptera</taxon>
        <taxon>Sternorrhyncha</taxon>
        <taxon>Aphidomorpha</taxon>
        <taxon>Aphidoidea</taxon>
        <taxon>Aphididae</taxon>
        <taxon>Macrosiphini</taxon>
        <taxon>Acyrthosiphon</taxon>
    </lineage>
</organism>
<dbReference type="SMART" id="SM00213">
    <property type="entry name" value="UBQ"/>
    <property type="match status" value="1"/>
</dbReference>
<proteinExistence type="inferred from homology"/>